<reference evidence="2 3" key="1">
    <citation type="submission" date="2019-05" db="EMBL/GenBank/DDBJ databases">
        <authorList>
            <person name="Farhan Ul Haque M."/>
        </authorList>
    </citation>
    <scope>NUCLEOTIDE SEQUENCE [LARGE SCALE GENOMIC DNA]</scope>
    <source>
        <strain evidence="2">2</strain>
    </source>
</reference>
<evidence type="ECO:0000256" key="1">
    <source>
        <dbReference type="SAM" id="SignalP"/>
    </source>
</evidence>
<name>A0A8B6M6I4_METTU</name>
<feature type="chain" id="PRO_5033043662" description="LTXXQ motif family protein" evidence="1">
    <location>
        <begin position="31"/>
        <end position="166"/>
    </location>
</feature>
<comment type="caution">
    <text evidence="2">The sequence shown here is derived from an EMBL/GenBank/DDBJ whole genome shotgun (WGS) entry which is preliminary data.</text>
</comment>
<protein>
    <recommendedName>
        <fullName evidence="4">LTXXQ motif family protein</fullName>
    </recommendedName>
</protein>
<keyword evidence="3" id="KW-1185">Reference proteome</keyword>
<feature type="signal peptide" evidence="1">
    <location>
        <begin position="1"/>
        <end position="30"/>
    </location>
</feature>
<proteinExistence type="predicted"/>
<evidence type="ECO:0000313" key="2">
    <source>
        <dbReference type="EMBL" id="VTZ50356.1"/>
    </source>
</evidence>
<keyword evidence="1" id="KW-0732">Signal</keyword>
<dbReference type="AlphaFoldDB" id="A0A8B6M6I4"/>
<evidence type="ECO:0000313" key="3">
    <source>
        <dbReference type="Proteomes" id="UP000485880"/>
    </source>
</evidence>
<dbReference type="EMBL" id="CABFMQ020000080">
    <property type="protein sequence ID" value="VTZ50356.1"/>
    <property type="molecule type" value="Genomic_DNA"/>
</dbReference>
<sequence>MAFLKAFSVKKTIRIASTAATLAVSPFAGAALATLDDRREHHLQMSAEDAQALIDARVVALRAGLDLTPAQEKNWAPLEALVRHQARQRTEPFAEGRLKRNENSEYSDALQRLQRISERLFARATDLRTLSEAARPLYESLDKEQKRRFGRLLLASINAQGSHAET</sequence>
<dbReference type="Proteomes" id="UP000485880">
    <property type="component" value="Unassembled WGS sequence"/>
</dbReference>
<organism evidence="2 3">
    <name type="scientific">Methylocella tundrae</name>
    <dbReference type="NCBI Taxonomy" id="227605"/>
    <lineage>
        <taxon>Bacteria</taxon>
        <taxon>Pseudomonadati</taxon>
        <taxon>Pseudomonadota</taxon>
        <taxon>Alphaproteobacteria</taxon>
        <taxon>Hyphomicrobiales</taxon>
        <taxon>Beijerinckiaceae</taxon>
        <taxon>Methylocella</taxon>
    </lineage>
</organism>
<dbReference type="GO" id="GO:0042597">
    <property type="term" value="C:periplasmic space"/>
    <property type="evidence" value="ECO:0007669"/>
    <property type="project" value="InterPro"/>
</dbReference>
<evidence type="ECO:0008006" key="4">
    <source>
        <dbReference type="Google" id="ProtNLM"/>
    </source>
</evidence>
<dbReference type="Pfam" id="PF07813">
    <property type="entry name" value="LTXXQ"/>
    <property type="match status" value="1"/>
</dbReference>
<gene>
    <name evidence="2" type="ORF">MPC4_230011</name>
</gene>
<dbReference type="InterPro" id="IPR012899">
    <property type="entry name" value="LTXXQ"/>
</dbReference>
<accession>A0A8B6M6I4</accession>